<evidence type="ECO:0000313" key="2">
    <source>
        <dbReference type="Proteomes" id="UP000226080"/>
    </source>
</evidence>
<name>A0A2G1DNN2_AGGAC</name>
<keyword evidence="2" id="KW-1185">Reference proteome</keyword>
<sequence length="248" mass="27275">MTNNETYSYGQGKVFLAERLPNGEAKNLRWVGDVSEASISLTTESFEHKESYSGQRLEVRKINTGKSGELTLKFHQLSGDNLALLLLGEHTTIAAGNVTGEALPAEIKAGDRVTLAHVKVSNVEISNMVENTDYVVDKNFGAIEFLKDKSGNTETVKYSYGEVQNVAMLTSNPKDLFLRYEGVNLAEENQWILVELYKINFNPTDALALINNDNALDALDAKAKILADTSKKGDSVLGRFGRVVTIKQ</sequence>
<accession>A0A2G1DNN2</accession>
<dbReference type="RefSeq" id="WP_005543172.1">
    <property type="nucleotide sequence ID" value="NZ_PCGV01000018.1"/>
</dbReference>
<organism evidence="1 2">
    <name type="scientific">Aggregatibacter actinomycetemcomitans</name>
    <name type="common">Actinobacillus actinomycetemcomitans</name>
    <name type="synonym">Haemophilus actinomycetemcomitans</name>
    <dbReference type="NCBI Taxonomy" id="714"/>
    <lineage>
        <taxon>Bacteria</taxon>
        <taxon>Pseudomonadati</taxon>
        <taxon>Pseudomonadota</taxon>
        <taxon>Gammaproteobacteria</taxon>
        <taxon>Pasteurellales</taxon>
        <taxon>Pasteurellaceae</taxon>
        <taxon>Aggregatibacter</taxon>
    </lineage>
</organism>
<protein>
    <submittedName>
        <fullName evidence="1">Uncharacterized protein</fullName>
    </submittedName>
</protein>
<dbReference type="Proteomes" id="UP000226080">
    <property type="component" value="Unassembled WGS sequence"/>
</dbReference>
<dbReference type="EMBL" id="PCGW01000018">
    <property type="protein sequence ID" value="PHO20060.1"/>
    <property type="molecule type" value="Genomic_DNA"/>
</dbReference>
<proteinExistence type="predicted"/>
<dbReference type="PIRSF" id="PIRSF028589">
    <property type="entry name" value="UCP028589"/>
    <property type="match status" value="1"/>
</dbReference>
<evidence type="ECO:0000313" key="1">
    <source>
        <dbReference type="EMBL" id="PHO20060.1"/>
    </source>
</evidence>
<gene>
    <name evidence="1" type="ORF">CQR80_08970</name>
</gene>
<reference evidence="1 2" key="1">
    <citation type="submission" date="2017-10" db="EMBL/GenBank/DDBJ databases">
        <title>Draft genome sequences of Aggregatibacter actinomycetemcomitans strains 310a and 310b.</title>
        <authorList>
            <person name="May A.C."/>
            <person name="Ohta H."/>
            <person name="Maeda H."/>
            <person name="Kokeguchi S."/>
            <person name="Cugini C."/>
        </authorList>
    </citation>
    <scope>NUCLEOTIDE SEQUENCE [LARGE SCALE GENOMIC DNA]</scope>
    <source>
        <strain evidence="1 2">310b</strain>
    </source>
</reference>
<dbReference type="InterPro" id="IPR016893">
    <property type="entry name" value="UCP028589"/>
</dbReference>
<comment type="caution">
    <text evidence="1">The sequence shown here is derived from an EMBL/GenBank/DDBJ whole genome shotgun (WGS) entry which is preliminary data.</text>
</comment>